<evidence type="ECO:0000313" key="3">
    <source>
        <dbReference type="EMBL" id="SUO92421.1"/>
    </source>
</evidence>
<feature type="domain" description="DUF2470" evidence="1">
    <location>
        <begin position="193"/>
        <end position="267"/>
    </location>
</feature>
<dbReference type="InterPro" id="IPR055343">
    <property type="entry name" value="CREG_beta-barrel"/>
</dbReference>
<dbReference type="OrthoDB" id="9776211at2"/>
<dbReference type="InterPro" id="IPR037119">
    <property type="entry name" value="Haem_oxidase_HugZ-like_sf"/>
</dbReference>
<feature type="domain" description="CREG-like beta-barrel" evidence="2">
    <location>
        <begin position="40"/>
        <end position="179"/>
    </location>
</feature>
<dbReference type="RefSeq" id="WP_115217829.1">
    <property type="nucleotide sequence ID" value="NZ_UHIA01000003.1"/>
</dbReference>
<sequence length="273" mass="30942">MNDRFFTHSPQAQAKAAQGIKRAPEDRYTTLKAMQDLRNIWFSQFAGTLSTIYRDELPLASYPAASVVPYVLDDAYRPVLLIGHIAEHTQNALHNPKACLFMREHRPHGDVQNQWRLSAIGDLLPVPEAEIPAISARYFAHYPQAQDYDATHHFSFFRLHSKKFRIIMGFGDIRWVSADAPFSHPALAPDICERIITHMNEDHHDAMRGYLRHLPDAPQNIPDDAQVLMTAVNPYGCTLKYGDGLYFQPFEQPATDANAVRDALVALAQAHRD</sequence>
<dbReference type="GO" id="GO:0005737">
    <property type="term" value="C:cytoplasm"/>
    <property type="evidence" value="ECO:0007669"/>
    <property type="project" value="UniProtKB-ARBA"/>
</dbReference>
<dbReference type="Proteomes" id="UP000254575">
    <property type="component" value="Unassembled WGS sequence"/>
</dbReference>
<dbReference type="Gene3D" id="2.30.110.10">
    <property type="entry name" value="Electron Transport, Fmn-binding Protein, Chain A"/>
    <property type="match status" value="1"/>
</dbReference>
<dbReference type="Pfam" id="PF10615">
    <property type="entry name" value="DUF2470"/>
    <property type="match status" value="1"/>
</dbReference>
<evidence type="ECO:0000313" key="4">
    <source>
        <dbReference type="Proteomes" id="UP000254575"/>
    </source>
</evidence>
<accession>A0A380MK81</accession>
<dbReference type="PANTHER" id="PTHR13343">
    <property type="entry name" value="CREG1 PROTEIN"/>
    <property type="match status" value="1"/>
</dbReference>
<protein>
    <submittedName>
        <fullName evidence="3">Heme oxygenase, HugZ family</fullName>
    </submittedName>
</protein>
<evidence type="ECO:0000259" key="2">
    <source>
        <dbReference type="Pfam" id="PF13883"/>
    </source>
</evidence>
<name>A0A380MK81_9GAMM</name>
<dbReference type="InterPro" id="IPR012349">
    <property type="entry name" value="Split_barrel_FMN-bd"/>
</dbReference>
<dbReference type="Pfam" id="PF13883">
    <property type="entry name" value="CREG_beta-barrel"/>
    <property type="match status" value="1"/>
</dbReference>
<evidence type="ECO:0000259" key="1">
    <source>
        <dbReference type="Pfam" id="PF10615"/>
    </source>
</evidence>
<dbReference type="SUPFAM" id="SSF50475">
    <property type="entry name" value="FMN-binding split barrel"/>
    <property type="match status" value="1"/>
</dbReference>
<proteinExistence type="predicted"/>
<dbReference type="EMBL" id="UHIA01000003">
    <property type="protein sequence ID" value="SUO92421.1"/>
    <property type="molecule type" value="Genomic_DNA"/>
</dbReference>
<keyword evidence="4" id="KW-1185">Reference proteome</keyword>
<dbReference type="Gene3D" id="3.20.180.10">
    <property type="entry name" value="PNP-oxidase-like"/>
    <property type="match status" value="1"/>
</dbReference>
<dbReference type="PANTHER" id="PTHR13343:SF17">
    <property type="entry name" value="CELLULAR REPRESSOR OF E1A-STIMULATED GENES, ISOFORM A"/>
    <property type="match status" value="1"/>
</dbReference>
<reference evidence="3 4" key="1">
    <citation type="submission" date="2018-06" db="EMBL/GenBank/DDBJ databases">
        <authorList>
            <consortium name="Pathogen Informatics"/>
            <person name="Doyle S."/>
        </authorList>
    </citation>
    <scope>NUCLEOTIDE SEQUENCE [LARGE SCALE GENOMIC DNA]</scope>
    <source>
        <strain evidence="3 4">NCTC10717</strain>
    </source>
</reference>
<dbReference type="AlphaFoldDB" id="A0A380MK81"/>
<dbReference type="InterPro" id="IPR019595">
    <property type="entry name" value="DUF2470"/>
</dbReference>
<gene>
    <name evidence="3" type="ORF">NCTC10717_00541</name>
</gene>
<organism evidence="3 4">
    <name type="scientific">Suttonella indologenes</name>
    <dbReference type="NCBI Taxonomy" id="13276"/>
    <lineage>
        <taxon>Bacteria</taxon>
        <taxon>Pseudomonadati</taxon>
        <taxon>Pseudomonadota</taxon>
        <taxon>Gammaproteobacteria</taxon>
        <taxon>Cardiobacteriales</taxon>
        <taxon>Cardiobacteriaceae</taxon>
        <taxon>Suttonella</taxon>
    </lineage>
</organism>